<evidence type="ECO:0000259" key="5">
    <source>
        <dbReference type="Pfam" id="PF00775"/>
    </source>
</evidence>
<keyword evidence="3" id="KW-0560">Oxidoreductase</keyword>
<feature type="region of interest" description="Disordered" evidence="4">
    <location>
        <begin position="26"/>
        <end position="51"/>
    </location>
</feature>
<dbReference type="AlphaFoldDB" id="A0A6V8KTB5"/>
<dbReference type="EMBL" id="BLPG01000001">
    <property type="protein sequence ID" value="GFJ88362.1"/>
    <property type="molecule type" value="Genomic_DNA"/>
</dbReference>
<keyword evidence="2" id="KW-0223">Dioxygenase</keyword>
<keyword evidence="7" id="KW-1185">Reference proteome</keyword>
<evidence type="ECO:0000256" key="4">
    <source>
        <dbReference type="SAM" id="MobiDB-lite"/>
    </source>
</evidence>
<dbReference type="PANTHER" id="PTHR33711">
    <property type="entry name" value="DIOXYGENASE, PUTATIVE (AFU_ORTHOLOGUE AFUA_2G02910)-RELATED"/>
    <property type="match status" value="1"/>
</dbReference>
<reference evidence="6 7" key="2">
    <citation type="submission" date="2020-03" db="EMBL/GenBank/DDBJ databases">
        <authorList>
            <person name="Ichikawa N."/>
            <person name="Kimura A."/>
            <person name="Kitahashi Y."/>
            <person name="Uohara A."/>
        </authorList>
    </citation>
    <scope>NUCLEOTIDE SEQUENCE [LARGE SCALE GENOMIC DNA]</scope>
    <source>
        <strain evidence="6 7">NBRC 108638</strain>
    </source>
</reference>
<evidence type="ECO:0000256" key="3">
    <source>
        <dbReference type="ARBA" id="ARBA00023002"/>
    </source>
</evidence>
<reference evidence="6 7" key="1">
    <citation type="submission" date="2020-03" db="EMBL/GenBank/DDBJ databases">
        <title>Whole genome shotgun sequence of Phytohabitans rumicis NBRC 108638.</title>
        <authorList>
            <person name="Komaki H."/>
            <person name="Tamura T."/>
        </authorList>
    </citation>
    <scope>NUCLEOTIDE SEQUENCE [LARGE SCALE GENOMIC DNA]</scope>
    <source>
        <strain evidence="6 7">NBRC 108638</strain>
    </source>
</reference>
<dbReference type="Pfam" id="PF00775">
    <property type="entry name" value="Dioxygenase_C"/>
    <property type="match status" value="1"/>
</dbReference>
<comment type="similarity">
    <text evidence="1">Belongs to the intradiol ring-cleavage dioxygenase family.</text>
</comment>
<dbReference type="Gene3D" id="2.60.130.10">
    <property type="entry name" value="Aromatic compound dioxygenase"/>
    <property type="match status" value="1"/>
</dbReference>
<dbReference type="InterPro" id="IPR015889">
    <property type="entry name" value="Intradiol_dOase_core"/>
</dbReference>
<gene>
    <name evidence="6" type="ORF">Prum_020040</name>
</gene>
<dbReference type="PROSITE" id="PS51257">
    <property type="entry name" value="PROKAR_LIPOPROTEIN"/>
    <property type="match status" value="1"/>
</dbReference>
<protein>
    <recommendedName>
        <fullName evidence="5">Intradiol ring-cleavage dioxygenases domain-containing protein</fullName>
    </recommendedName>
</protein>
<dbReference type="GO" id="GO:0008199">
    <property type="term" value="F:ferric iron binding"/>
    <property type="evidence" value="ECO:0007669"/>
    <property type="project" value="InterPro"/>
</dbReference>
<proteinExistence type="inferred from homology"/>
<dbReference type="Proteomes" id="UP000482960">
    <property type="component" value="Unassembled WGS sequence"/>
</dbReference>
<comment type="caution">
    <text evidence="6">The sequence shown here is derived from an EMBL/GenBank/DDBJ whole genome shotgun (WGS) entry which is preliminary data.</text>
</comment>
<sequence length="195" mass="20141">MGVRIVVAMLGVLVAVGCDGDPEPAATPSATPVGCARPAPGTAEPASALVPGPTNGLARSTAGGDALLIEAVILDAGCRPAGGADLRIWHTDARGLYGPADSERCCYYEGTVRTDHNGRFRLSTIRPAQYPEPNAPPAHIHLEIRHPSASLTTQIVFGIADPPATVAPTGQLLPVPLRRDGTGWRGDAVFVLGFP</sequence>
<evidence type="ECO:0000256" key="2">
    <source>
        <dbReference type="ARBA" id="ARBA00022964"/>
    </source>
</evidence>
<name>A0A6V8KTB5_9ACTN</name>
<dbReference type="SUPFAM" id="SSF49482">
    <property type="entry name" value="Aromatic compound dioxygenase"/>
    <property type="match status" value="1"/>
</dbReference>
<dbReference type="InterPro" id="IPR050770">
    <property type="entry name" value="Intradiol_RC_Dioxygenase"/>
</dbReference>
<accession>A0A6V8KTB5</accession>
<dbReference type="InterPro" id="IPR000627">
    <property type="entry name" value="Intradiol_dOase_C"/>
</dbReference>
<evidence type="ECO:0000256" key="1">
    <source>
        <dbReference type="ARBA" id="ARBA00007825"/>
    </source>
</evidence>
<feature type="domain" description="Intradiol ring-cleavage dioxygenases" evidence="5">
    <location>
        <begin position="62"/>
        <end position="157"/>
    </location>
</feature>
<dbReference type="PANTHER" id="PTHR33711:SF10">
    <property type="entry name" value="INTRADIOL RING-CLEAVAGE DIOXYGENASES DOMAIN-CONTAINING PROTEIN"/>
    <property type="match status" value="1"/>
</dbReference>
<dbReference type="GO" id="GO:0016702">
    <property type="term" value="F:oxidoreductase activity, acting on single donors with incorporation of molecular oxygen, incorporation of two atoms of oxygen"/>
    <property type="evidence" value="ECO:0007669"/>
    <property type="project" value="InterPro"/>
</dbReference>
<evidence type="ECO:0000313" key="6">
    <source>
        <dbReference type="EMBL" id="GFJ88362.1"/>
    </source>
</evidence>
<organism evidence="6 7">
    <name type="scientific">Phytohabitans rumicis</name>
    <dbReference type="NCBI Taxonomy" id="1076125"/>
    <lineage>
        <taxon>Bacteria</taxon>
        <taxon>Bacillati</taxon>
        <taxon>Actinomycetota</taxon>
        <taxon>Actinomycetes</taxon>
        <taxon>Micromonosporales</taxon>
        <taxon>Micromonosporaceae</taxon>
    </lineage>
</organism>
<evidence type="ECO:0000313" key="7">
    <source>
        <dbReference type="Proteomes" id="UP000482960"/>
    </source>
</evidence>